<comment type="caution">
    <text evidence="5">The sequence shown here is derived from an EMBL/GenBank/DDBJ whole genome shotgun (WGS) entry which is preliminary data.</text>
</comment>
<evidence type="ECO:0000313" key="7">
    <source>
        <dbReference type="Proteomes" id="UP000499080"/>
    </source>
</evidence>
<dbReference type="GO" id="GO:0006082">
    <property type="term" value="P:organic acid metabolic process"/>
    <property type="evidence" value="ECO:0007669"/>
    <property type="project" value="TreeGrafter"/>
</dbReference>
<proteinExistence type="inferred from homology"/>
<dbReference type="EMBL" id="BGPR01012120">
    <property type="protein sequence ID" value="GBN54637.1"/>
    <property type="molecule type" value="Genomic_DNA"/>
</dbReference>
<dbReference type="Proteomes" id="UP000499080">
    <property type="component" value="Unassembled WGS sequence"/>
</dbReference>
<dbReference type="PRINTS" id="PR00463">
    <property type="entry name" value="EP450I"/>
</dbReference>
<evidence type="ECO:0000256" key="4">
    <source>
        <dbReference type="ARBA" id="ARBA00023033"/>
    </source>
</evidence>
<dbReference type="GO" id="GO:0020037">
    <property type="term" value="F:heme binding"/>
    <property type="evidence" value="ECO:0007669"/>
    <property type="project" value="InterPro"/>
</dbReference>
<dbReference type="GO" id="GO:0016712">
    <property type="term" value="F:oxidoreductase activity, acting on paired donors, with incorporation or reduction of molecular oxygen, reduced flavin or flavoprotein as one donor, and incorporation of one atom of oxygen"/>
    <property type="evidence" value="ECO:0007669"/>
    <property type="project" value="TreeGrafter"/>
</dbReference>
<keyword evidence="2" id="KW-0479">Metal-binding</keyword>
<dbReference type="InterPro" id="IPR036396">
    <property type="entry name" value="Cyt_P450_sf"/>
</dbReference>
<evidence type="ECO:0000313" key="6">
    <source>
        <dbReference type="EMBL" id="GBN54637.1"/>
    </source>
</evidence>
<dbReference type="Pfam" id="PF00067">
    <property type="entry name" value="p450"/>
    <property type="match status" value="1"/>
</dbReference>
<evidence type="ECO:0000313" key="5">
    <source>
        <dbReference type="EMBL" id="GBN54629.1"/>
    </source>
</evidence>
<accession>A0A4Y2PTV7</accession>
<organism evidence="5 7">
    <name type="scientific">Araneus ventricosus</name>
    <name type="common">Orbweaver spider</name>
    <name type="synonym">Epeira ventricosa</name>
    <dbReference type="NCBI Taxonomy" id="182803"/>
    <lineage>
        <taxon>Eukaryota</taxon>
        <taxon>Metazoa</taxon>
        <taxon>Ecdysozoa</taxon>
        <taxon>Arthropoda</taxon>
        <taxon>Chelicerata</taxon>
        <taxon>Arachnida</taxon>
        <taxon>Araneae</taxon>
        <taxon>Araneomorphae</taxon>
        <taxon>Entelegynae</taxon>
        <taxon>Araneoidea</taxon>
        <taxon>Araneidae</taxon>
        <taxon>Araneus</taxon>
    </lineage>
</organism>
<dbReference type="GO" id="GO:0006805">
    <property type="term" value="P:xenobiotic metabolic process"/>
    <property type="evidence" value="ECO:0007669"/>
    <property type="project" value="TreeGrafter"/>
</dbReference>
<dbReference type="InterPro" id="IPR002401">
    <property type="entry name" value="Cyt_P450_E_grp-I"/>
</dbReference>
<dbReference type="Gene3D" id="1.10.630.10">
    <property type="entry name" value="Cytochrome P450"/>
    <property type="match status" value="1"/>
</dbReference>
<dbReference type="SUPFAM" id="SSF48264">
    <property type="entry name" value="Cytochrome P450"/>
    <property type="match status" value="1"/>
</dbReference>
<sequence length="292" mass="33967">MIILNDYDSTKEAFFQDAFMGRPPISAFKVNKETDETEALNGLPWRNQRRFSLRLLRDLGFGKSRLDDMLKEEINEVLEHFEESEGRPMSVRPILAPSMSNNIASLIYGRRMKYDDPDRIMLDQIISESARLGGSVIWQVFFPWLSKLVNFFSFGGEGRLDYFTRKMKEFARKEIEEHEKTLDENNIRDYVDGYLIEIHKNKDPAFCKPVLEDMSGAFFGGGSETVRVTIEWLLLSLSTYQDVQAKVQAEIDNVIGQDRSPSWNDHLQMPYVEATIMEIMRWRCAIPLNLLR</sequence>
<dbReference type="InterPro" id="IPR050182">
    <property type="entry name" value="Cytochrome_P450_fam2"/>
</dbReference>
<dbReference type="PANTHER" id="PTHR24300:SF375">
    <property type="entry name" value="CYTOCHROME P450 FAMILY"/>
    <property type="match status" value="1"/>
</dbReference>
<gene>
    <name evidence="5" type="primary">CYP2G1_1</name>
    <name evidence="6" type="synonym">CYP2G1_0</name>
    <name evidence="6" type="ORF">AVEN_155694_1</name>
    <name evidence="5" type="ORF">AVEN_224555_1</name>
</gene>
<keyword evidence="3" id="KW-0408">Iron</keyword>
<evidence type="ECO:0000256" key="2">
    <source>
        <dbReference type="ARBA" id="ARBA00022723"/>
    </source>
</evidence>
<evidence type="ECO:0000256" key="3">
    <source>
        <dbReference type="ARBA" id="ARBA00023004"/>
    </source>
</evidence>
<comment type="similarity">
    <text evidence="1">Belongs to the cytochrome P450 family.</text>
</comment>
<dbReference type="GO" id="GO:0005506">
    <property type="term" value="F:iron ion binding"/>
    <property type="evidence" value="ECO:0007669"/>
    <property type="project" value="InterPro"/>
</dbReference>
<reference evidence="5 7" key="1">
    <citation type="journal article" date="2019" name="Sci. Rep.">
        <title>Orb-weaving spider Araneus ventricosus genome elucidates the spidroin gene catalogue.</title>
        <authorList>
            <person name="Kono N."/>
            <person name="Nakamura H."/>
            <person name="Ohtoshi R."/>
            <person name="Moran D.A.P."/>
            <person name="Shinohara A."/>
            <person name="Yoshida Y."/>
            <person name="Fujiwara M."/>
            <person name="Mori M."/>
            <person name="Tomita M."/>
            <person name="Arakawa K."/>
        </authorList>
    </citation>
    <scope>NUCLEOTIDE SEQUENCE [LARGE SCALE GENOMIC DNA]</scope>
</reference>
<dbReference type="GO" id="GO:0005737">
    <property type="term" value="C:cytoplasm"/>
    <property type="evidence" value="ECO:0007669"/>
    <property type="project" value="TreeGrafter"/>
</dbReference>
<dbReference type="AlphaFoldDB" id="A0A4Y2PTV7"/>
<keyword evidence="4" id="KW-0503">Monooxygenase</keyword>
<protein>
    <submittedName>
        <fullName evidence="5">Cytochrome P450 2G1</fullName>
    </submittedName>
</protein>
<dbReference type="InterPro" id="IPR001128">
    <property type="entry name" value="Cyt_P450"/>
</dbReference>
<name>A0A4Y2PTV7_ARAVE</name>
<dbReference type="EMBL" id="BGPR01012117">
    <property type="protein sequence ID" value="GBN54629.1"/>
    <property type="molecule type" value="Genomic_DNA"/>
</dbReference>
<dbReference type="PANTHER" id="PTHR24300">
    <property type="entry name" value="CYTOCHROME P450 508A4-RELATED"/>
    <property type="match status" value="1"/>
</dbReference>
<keyword evidence="7" id="KW-1185">Reference proteome</keyword>
<dbReference type="OrthoDB" id="6409296at2759"/>
<evidence type="ECO:0000256" key="1">
    <source>
        <dbReference type="ARBA" id="ARBA00010617"/>
    </source>
</evidence>
<keyword evidence="4" id="KW-0560">Oxidoreductase</keyword>